<name>C1E2K8_MICCC</name>
<dbReference type="eggNOG" id="KOG4549">
    <property type="taxonomic scope" value="Eukaryota"/>
</dbReference>
<evidence type="ECO:0000313" key="2">
    <source>
        <dbReference type="EMBL" id="ACO62363.1"/>
    </source>
</evidence>
<dbReference type="KEGG" id="mis:MICPUN_57278"/>
<dbReference type="OMA" id="MLFFDNQ"/>
<evidence type="ECO:0000313" key="3">
    <source>
        <dbReference type="Proteomes" id="UP000002009"/>
    </source>
</evidence>
<organism evidence="2 3">
    <name type="scientific">Micromonas commoda (strain RCC299 / NOUM17 / CCMP2709)</name>
    <name type="common">Picoplanktonic green alga</name>
    <dbReference type="NCBI Taxonomy" id="296587"/>
    <lineage>
        <taxon>Eukaryota</taxon>
        <taxon>Viridiplantae</taxon>
        <taxon>Chlorophyta</taxon>
        <taxon>Mamiellophyceae</taxon>
        <taxon>Mamiellales</taxon>
        <taxon>Mamiellaceae</taxon>
        <taxon>Micromonas</taxon>
    </lineage>
</organism>
<feature type="region of interest" description="Disordered" evidence="1">
    <location>
        <begin position="1"/>
        <end position="26"/>
    </location>
</feature>
<feature type="region of interest" description="Disordered" evidence="1">
    <location>
        <begin position="209"/>
        <end position="257"/>
    </location>
</feature>
<evidence type="ECO:0000256" key="1">
    <source>
        <dbReference type="SAM" id="MobiDB-lite"/>
    </source>
</evidence>
<dbReference type="InterPro" id="IPR023214">
    <property type="entry name" value="HAD_sf"/>
</dbReference>
<dbReference type="SUPFAM" id="SSF56784">
    <property type="entry name" value="HAD-like"/>
    <property type="match status" value="1"/>
</dbReference>
<dbReference type="AlphaFoldDB" id="C1E2K8"/>
<dbReference type="InterPro" id="IPR036412">
    <property type="entry name" value="HAD-like_sf"/>
</dbReference>
<dbReference type="GeneID" id="8241864"/>
<dbReference type="PANTHER" id="PTHR17901:SF14">
    <property type="entry name" value="MAGNESIUM-DEPENDENT PHOSPHATASE 1"/>
    <property type="match status" value="1"/>
</dbReference>
<dbReference type="NCBIfam" id="TIGR01681">
    <property type="entry name" value="HAD-SF-IIIC"/>
    <property type="match status" value="1"/>
</dbReference>
<dbReference type="InterPro" id="IPR010033">
    <property type="entry name" value="HAD_SF_ppase_IIIC"/>
</dbReference>
<dbReference type="FunCoup" id="C1E2K8">
    <property type="interactions" value="789"/>
</dbReference>
<accession>C1E2K8</accession>
<dbReference type="Proteomes" id="UP000002009">
    <property type="component" value="Chromosome 3"/>
</dbReference>
<dbReference type="PANTHER" id="PTHR17901">
    <property type="entry name" value="MAGNESIUM-DEPENDENT PHOSPHATASE 1 MDP1"/>
    <property type="match status" value="1"/>
</dbReference>
<dbReference type="OrthoDB" id="2865258at2759"/>
<dbReference type="Pfam" id="PF12689">
    <property type="entry name" value="Acid_PPase"/>
    <property type="match status" value="1"/>
</dbReference>
<dbReference type="STRING" id="296587.C1E2K8"/>
<dbReference type="Gene3D" id="3.40.50.1000">
    <property type="entry name" value="HAD superfamily/HAD-like"/>
    <property type="match status" value="1"/>
</dbReference>
<dbReference type="SFLD" id="SFLDS00003">
    <property type="entry name" value="Haloacid_Dehalogenase"/>
    <property type="match status" value="1"/>
</dbReference>
<dbReference type="GO" id="GO:0003993">
    <property type="term" value="F:acid phosphatase activity"/>
    <property type="evidence" value="ECO:0007669"/>
    <property type="project" value="TreeGrafter"/>
</dbReference>
<dbReference type="SFLD" id="SFLDG01129">
    <property type="entry name" value="C1.5:_HAD__Beta-PGM__Phosphata"/>
    <property type="match status" value="1"/>
</dbReference>
<keyword evidence="3" id="KW-1185">Reference proteome</keyword>
<dbReference type="SFLD" id="SFLDG01131">
    <property type="entry name" value="C1.5.2:_MDP_Like"/>
    <property type="match status" value="1"/>
</dbReference>
<dbReference type="InterPro" id="IPR010036">
    <property type="entry name" value="MDP_1_eu_arc"/>
</dbReference>
<sequence length="257" mass="28707">MRSSFDDPLARGTPRSPEASTRRGGGELDLDLLPSLVVFDLDDTVWWPEMYMTAGNFHFEPPGSTRVVDRLGEELTIHPGARVAIEEMLNRPRWRRANAQIAFASRTDEPAWAMEAMRLLRVCTDPRGRDVTLEDAVDHAEVYPVRSKTEQFHRLKEKSGVPFDEMLFFDNESRNVREVAALGVCCQYTPDGMTVEHWREGLAKYEEHRGAHRGGGEQELGGGTRPSLRRDGSFGSLSAGNSGKKGSGSGGRIFFRP</sequence>
<proteinExistence type="predicted"/>
<dbReference type="RefSeq" id="XP_002501105.1">
    <property type="nucleotide sequence ID" value="XM_002501059.1"/>
</dbReference>
<dbReference type="InParanoid" id="C1E2K8"/>
<evidence type="ECO:0008006" key="4">
    <source>
        <dbReference type="Google" id="ProtNLM"/>
    </source>
</evidence>
<protein>
    <recommendedName>
        <fullName evidence="4">Magnesium-dependent phosphatase-1</fullName>
    </recommendedName>
</protein>
<gene>
    <name evidence="2" type="ORF">MICPUN_57278</name>
</gene>
<reference evidence="2 3" key="1">
    <citation type="journal article" date="2009" name="Science">
        <title>Green evolution and dynamic adaptations revealed by genomes of the marine picoeukaryotes Micromonas.</title>
        <authorList>
            <person name="Worden A.Z."/>
            <person name="Lee J.H."/>
            <person name="Mock T."/>
            <person name="Rouze P."/>
            <person name="Simmons M.P."/>
            <person name="Aerts A.L."/>
            <person name="Allen A.E."/>
            <person name="Cuvelier M.L."/>
            <person name="Derelle E."/>
            <person name="Everett M.V."/>
            <person name="Foulon E."/>
            <person name="Grimwood J."/>
            <person name="Gundlach H."/>
            <person name="Henrissat B."/>
            <person name="Napoli C."/>
            <person name="McDonald S.M."/>
            <person name="Parker M.S."/>
            <person name="Rombauts S."/>
            <person name="Salamov A."/>
            <person name="Von Dassow P."/>
            <person name="Badger J.H."/>
            <person name="Coutinho P.M."/>
            <person name="Demir E."/>
            <person name="Dubchak I."/>
            <person name="Gentemann C."/>
            <person name="Eikrem W."/>
            <person name="Gready J.E."/>
            <person name="John U."/>
            <person name="Lanier W."/>
            <person name="Lindquist E.A."/>
            <person name="Lucas S."/>
            <person name="Mayer K.F."/>
            <person name="Moreau H."/>
            <person name="Not F."/>
            <person name="Otillar R."/>
            <person name="Panaud O."/>
            <person name="Pangilinan J."/>
            <person name="Paulsen I."/>
            <person name="Piegu B."/>
            <person name="Poliakov A."/>
            <person name="Robbens S."/>
            <person name="Schmutz J."/>
            <person name="Toulza E."/>
            <person name="Wyss T."/>
            <person name="Zelensky A."/>
            <person name="Zhou K."/>
            <person name="Armbrust E.V."/>
            <person name="Bhattacharya D."/>
            <person name="Goodenough U.W."/>
            <person name="Van de Peer Y."/>
            <person name="Grigoriev I.V."/>
        </authorList>
    </citation>
    <scope>NUCLEOTIDE SEQUENCE [LARGE SCALE GENOMIC DNA]</scope>
    <source>
        <strain evidence="3">RCC299 / NOUM17</strain>
    </source>
</reference>
<dbReference type="NCBIfam" id="TIGR01685">
    <property type="entry name" value="MDP-1"/>
    <property type="match status" value="1"/>
</dbReference>
<dbReference type="EMBL" id="CP001324">
    <property type="protein sequence ID" value="ACO62363.1"/>
    <property type="molecule type" value="Genomic_DNA"/>
</dbReference>